<gene>
    <name evidence="3" type="ORF">FNYG_05483</name>
</gene>
<dbReference type="Proteomes" id="UP000236664">
    <property type="component" value="Unassembled WGS sequence"/>
</dbReference>
<keyword evidence="4" id="KW-1185">Reference proteome</keyword>
<feature type="compositionally biased region" description="Basic and acidic residues" evidence="1">
    <location>
        <begin position="279"/>
        <end position="295"/>
    </location>
</feature>
<evidence type="ECO:0000313" key="3">
    <source>
        <dbReference type="EMBL" id="PNP81016.1"/>
    </source>
</evidence>
<proteinExistence type="predicted"/>
<dbReference type="AlphaFoldDB" id="A0A2K0WFG5"/>
<sequence>MTDPIPATNLDPNVWYHISEQAIDPNYENEFKAMLQTNQDTKANDTNLHVWPVKRDKQALKAYWQFQPVDSTLGRYMLRYSQTGADKQLTVCLSSDVDDEDTRTRPCLLDASNDKTQQWDVAEWKSNNTYRFINVHNGTKFHLDCIPNGPVFMSPDVDDTPYQTRQHWLMTSASSVNDKAFSTTVSEASSSTSSEDNPTSTAGSESSSSGGNNFSSGKITGISVGVVLGVIALAISMAAFFLWRGRNRRNGKGSPQGNTTESDKGRGEDSSVSPPHQHFSPEDVGRFPKCTELHGDPVGAKVPSDQRYELP</sequence>
<dbReference type="SUPFAM" id="SSF50370">
    <property type="entry name" value="Ricin B-like lectins"/>
    <property type="match status" value="1"/>
</dbReference>
<feature type="region of interest" description="Disordered" evidence="1">
    <location>
        <begin position="186"/>
        <end position="212"/>
    </location>
</feature>
<evidence type="ECO:0000256" key="1">
    <source>
        <dbReference type="SAM" id="MobiDB-lite"/>
    </source>
</evidence>
<dbReference type="CDD" id="cd12087">
    <property type="entry name" value="TM_EGFR-like"/>
    <property type="match status" value="1"/>
</dbReference>
<keyword evidence="2" id="KW-0812">Transmembrane</keyword>
<dbReference type="Gene3D" id="2.80.10.50">
    <property type="match status" value="1"/>
</dbReference>
<name>A0A2K0WFG5_GIBNY</name>
<comment type="caution">
    <text evidence="3">The sequence shown here is derived from an EMBL/GenBank/DDBJ whole genome shotgun (WGS) entry which is preliminary data.</text>
</comment>
<dbReference type="CDD" id="cd00161">
    <property type="entry name" value="beta-trefoil_Ricin-like"/>
    <property type="match status" value="1"/>
</dbReference>
<keyword evidence="2" id="KW-1133">Transmembrane helix</keyword>
<organism evidence="3 4">
    <name type="scientific">Gibberella nygamai</name>
    <name type="common">Bean root rot disease fungus</name>
    <name type="synonym">Fusarium nygamai</name>
    <dbReference type="NCBI Taxonomy" id="42673"/>
    <lineage>
        <taxon>Eukaryota</taxon>
        <taxon>Fungi</taxon>
        <taxon>Dikarya</taxon>
        <taxon>Ascomycota</taxon>
        <taxon>Pezizomycotina</taxon>
        <taxon>Sordariomycetes</taxon>
        <taxon>Hypocreomycetidae</taxon>
        <taxon>Hypocreales</taxon>
        <taxon>Nectriaceae</taxon>
        <taxon>Fusarium</taxon>
        <taxon>Fusarium fujikuroi species complex</taxon>
    </lineage>
</organism>
<dbReference type="EMBL" id="MTQA01000071">
    <property type="protein sequence ID" value="PNP81016.1"/>
    <property type="molecule type" value="Genomic_DNA"/>
</dbReference>
<dbReference type="OrthoDB" id="4158815at2759"/>
<dbReference type="InterPro" id="IPR035992">
    <property type="entry name" value="Ricin_B-like_lectins"/>
</dbReference>
<accession>A0A2K0WFG5</accession>
<evidence type="ECO:0000256" key="2">
    <source>
        <dbReference type="SAM" id="Phobius"/>
    </source>
</evidence>
<dbReference type="STRING" id="42673.A0A2K0WFG5"/>
<feature type="transmembrane region" description="Helical" evidence="2">
    <location>
        <begin position="222"/>
        <end position="243"/>
    </location>
</feature>
<keyword evidence="2" id="KW-0472">Membrane</keyword>
<evidence type="ECO:0000313" key="4">
    <source>
        <dbReference type="Proteomes" id="UP000236664"/>
    </source>
</evidence>
<protein>
    <recommendedName>
        <fullName evidence="5">Ricin B lectin domain-containing protein</fullName>
    </recommendedName>
</protein>
<evidence type="ECO:0008006" key="5">
    <source>
        <dbReference type="Google" id="ProtNLM"/>
    </source>
</evidence>
<reference evidence="3 4" key="1">
    <citation type="submission" date="2017-06" db="EMBL/GenBank/DDBJ databases">
        <title>Genome of Fusarium nygamai isolate CS10214.</title>
        <authorList>
            <person name="Gardiner D.M."/>
            <person name="Obanor F."/>
            <person name="Kazan K."/>
        </authorList>
    </citation>
    <scope>NUCLEOTIDE SEQUENCE [LARGE SCALE GENOMIC DNA]</scope>
    <source>
        <strain evidence="3 4">CS10214</strain>
    </source>
</reference>
<feature type="region of interest" description="Disordered" evidence="1">
    <location>
        <begin position="247"/>
        <end position="311"/>
    </location>
</feature>